<dbReference type="Proteomes" id="UP000004892">
    <property type="component" value="Unassembled WGS sequence"/>
</dbReference>
<reference evidence="1 2" key="1">
    <citation type="submission" date="2012-01" db="EMBL/GenBank/DDBJ databases">
        <title>The Genome Sequence of Odoribacter laneus YIT 12061.</title>
        <authorList>
            <consortium name="The Broad Institute Genome Sequencing Platform"/>
            <person name="Earl A."/>
            <person name="Ward D."/>
            <person name="Feldgarden M."/>
            <person name="Gevers D."/>
            <person name="Morotomi M."/>
            <person name="Young S.K."/>
            <person name="Zeng Q."/>
            <person name="Gargeya S."/>
            <person name="Fitzgerald M."/>
            <person name="Haas B."/>
            <person name="Abouelleil A."/>
            <person name="Alvarado L."/>
            <person name="Arachchi H.M."/>
            <person name="Berlin A."/>
            <person name="Chapman S.B."/>
            <person name="Gearin G."/>
            <person name="Goldberg J."/>
            <person name="Griggs A."/>
            <person name="Gujja S."/>
            <person name="Hansen M."/>
            <person name="Heiman D."/>
            <person name="Howarth C."/>
            <person name="Larimer J."/>
            <person name="Lui A."/>
            <person name="MacDonald P.J.P."/>
            <person name="McCowen C."/>
            <person name="Montmayeur A."/>
            <person name="Murphy C."/>
            <person name="Neiman D."/>
            <person name="Pearson M."/>
            <person name="Priest M."/>
            <person name="Roberts A."/>
            <person name="Saif S."/>
            <person name="Shea T."/>
            <person name="Sisk P."/>
            <person name="Stolte C."/>
            <person name="Sykes S."/>
            <person name="Wortman J."/>
            <person name="Nusbaum C."/>
            <person name="Birren B."/>
        </authorList>
    </citation>
    <scope>NUCLEOTIDE SEQUENCE [LARGE SCALE GENOMIC DNA]</scope>
    <source>
        <strain evidence="1 2">YIT 12061</strain>
    </source>
</reference>
<dbReference type="HOGENOM" id="CLU_065549_0_0_10"/>
<organism evidence="1 2">
    <name type="scientific">Odoribacter laneus YIT 12061</name>
    <dbReference type="NCBI Taxonomy" id="742817"/>
    <lineage>
        <taxon>Bacteria</taxon>
        <taxon>Pseudomonadati</taxon>
        <taxon>Bacteroidota</taxon>
        <taxon>Bacteroidia</taxon>
        <taxon>Bacteroidales</taxon>
        <taxon>Odoribacteraceae</taxon>
        <taxon>Odoribacter</taxon>
    </lineage>
</organism>
<proteinExistence type="predicted"/>
<dbReference type="EMBL" id="ADMC01000037">
    <property type="protein sequence ID" value="EHP45013.1"/>
    <property type="molecule type" value="Genomic_DNA"/>
</dbReference>
<dbReference type="PATRIC" id="fig|742817.3.peg.3268"/>
<dbReference type="SUPFAM" id="SSF53756">
    <property type="entry name" value="UDP-Glycosyltransferase/glycogen phosphorylase"/>
    <property type="match status" value="1"/>
</dbReference>
<evidence type="ECO:0008006" key="3">
    <source>
        <dbReference type="Google" id="ProtNLM"/>
    </source>
</evidence>
<gene>
    <name evidence="1" type="ORF">HMPREF9449_03060</name>
</gene>
<evidence type="ECO:0000313" key="2">
    <source>
        <dbReference type="Proteomes" id="UP000004892"/>
    </source>
</evidence>
<dbReference type="STRING" id="742817.HMPREF9449_03060"/>
<dbReference type="eggNOG" id="COG0438">
    <property type="taxonomic scope" value="Bacteria"/>
</dbReference>
<dbReference type="Gene3D" id="3.40.50.2000">
    <property type="entry name" value="Glycogen Phosphorylase B"/>
    <property type="match status" value="1"/>
</dbReference>
<sequence>MISLYTEWLLRDNIDFDIIYMDKYGENEDFPAKNKYVFKNIINPNNPRWYKALQYWKFKKFAVNILNNNYYDFIIVWNDVAIFMFANYLANRWKGKYCLNIRDYCYQKNIFIFRRFQKVINSSAFTTISSLGYKIFLPPYNYLQVHSLNLPVLKQIIPRSSLRELGKPIRIGFVGYVRFYDINKRLLDIFKNDSRFEMHFYGSHADVLRQYAEENGIANTAFHDSFPVKDTAKFLQRIDIINNVYGNNSMSLDYALSIKLYHGVYSRMPILVCPNTYMEQISKEYQLGFTVTDYTSEMKENLYEWYTHINFEKFNMSCSQFINKVLQDNQNFESAYQKYIKEI</sequence>
<comment type="caution">
    <text evidence="1">The sequence shown here is derived from an EMBL/GenBank/DDBJ whole genome shotgun (WGS) entry which is preliminary data.</text>
</comment>
<name>H1DLC4_9BACT</name>
<dbReference type="AlphaFoldDB" id="H1DLC4"/>
<protein>
    <recommendedName>
        <fullName evidence="3">Capsular biosynthesis protein</fullName>
    </recommendedName>
</protein>
<accession>H1DLC4</accession>
<evidence type="ECO:0000313" key="1">
    <source>
        <dbReference type="EMBL" id="EHP45013.1"/>
    </source>
</evidence>
<keyword evidence="2" id="KW-1185">Reference proteome</keyword>